<dbReference type="Proteomes" id="UP000734854">
    <property type="component" value="Unassembled WGS sequence"/>
</dbReference>
<name>A0A8J5HMV6_ZINOF</name>
<protein>
    <submittedName>
        <fullName evidence="3">Uncharacterized protein</fullName>
    </submittedName>
</protein>
<feature type="domain" description="6-phosphogluconate dehydrogenase NADP-binding" evidence="1">
    <location>
        <begin position="55"/>
        <end position="214"/>
    </location>
</feature>
<dbReference type="InterPro" id="IPR029154">
    <property type="entry name" value="HIBADH-like_NADP-bd"/>
</dbReference>
<dbReference type="PANTHER" id="PTHR43060">
    <property type="entry name" value="3-HYDROXYISOBUTYRATE DEHYDROGENASE-LIKE 1, MITOCHONDRIAL-RELATED"/>
    <property type="match status" value="1"/>
</dbReference>
<dbReference type="InterPro" id="IPR006115">
    <property type="entry name" value="6PGDH_NADP-bd"/>
</dbReference>
<dbReference type="GO" id="GO:0050661">
    <property type="term" value="F:NADP binding"/>
    <property type="evidence" value="ECO:0007669"/>
    <property type="project" value="InterPro"/>
</dbReference>
<evidence type="ECO:0000259" key="2">
    <source>
        <dbReference type="Pfam" id="PF14833"/>
    </source>
</evidence>
<dbReference type="Pfam" id="PF14833">
    <property type="entry name" value="NAD_binding_11"/>
    <property type="match status" value="1"/>
</dbReference>
<reference evidence="3 4" key="1">
    <citation type="submission" date="2020-08" db="EMBL/GenBank/DDBJ databases">
        <title>Plant Genome Project.</title>
        <authorList>
            <person name="Zhang R.-G."/>
        </authorList>
    </citation>
    <scope>NUCLEOTIDE SEQUENCE [LARGE SCALE GENOMIC DNA]</scope>
    <source>
        <tissue evidence="3">Rhizome</tissue>
    </source>
</reference>
<proteinExistence type="predicted"/>
<keyword evidence="4" id="KW-1185">Reference proteome</keyword>
<dbReference type="Pfam" id="PF03446">
    <property type="entry name" value="NAD_binding_2"/>
    <property type="match status" value="1"/>
</dbReference>
<dbReference type="EMBL" id="JACMSC010000002">
    <property type="protein sequence ID" value="KAG6531157.1"/>
    <property type="molecule type" value="Genomic_DNA"/>
</dbReference>
<dbReference type="OrthoDB" id="435038at2759"/>
<accession>A0A8J5HMV6</accession>
<evidence type="ECO:0000259" key="1">
    <source>
        <dbReference type="Pfam" id="PF03446"/>
    </source>
</evidence>
<organism evidence="3 4">
    <name type="scientific">Zingiber officinale</name>
    <name type="common">Ginger</name>
    <name type="synonym">Amomum zingiber</name>
    <dbReference type="NCBI Taxonomy" id="94328"/>
    <lineage>
        <taxon>Eukaryota</taxon>
        <taxon>Viridiplantae</taxon>
        <taxon>Streptophyta</taxon>
        <taxon>Embryophyta</taxon>
        <taxon>Tracheophyta</taxon>
        <taxon>Spermatophyta</taxon>
        <taxon>Magnoliopsida</taxon>
        <taxon>Liliopsida</taxon>
        <taxon>Zingiberales</taxon>
        <taxon>Zingiberaceae</taxon>
        <taxon>Zingiber</taxon>
    </lineage>
</organism>
<evidence type="ECO:0000313" key="4">
    <source>
        <dbReference type="Proteomes" id="UP000734854"/>
    </source>
</evidence>
<dbReference type="PANTHER" id="PTHR43060:SF13">
    <property type="entry name" value="3-HYDROXYISOBUTYRATE DEHYDROGENASE-LIKE 2, MITOCHONDRIAL-RELATED"/>
    <property type="match status" value="1"/>
</dbReference>
<dbReference type="AlphaFoldDB" id="A0A8J5HMV6"/>
<gene>
    <name evidence="3" type="ORF">ZIOFF_004931</name>
</gene>
<sequence>MMMVLVDWRCGLAGLRFPRRLASRRGVCGFVAMESGMELERNGAYPQPIHPGLTRIGWIGVGVMGAAMAARLCTAGYSVSVYARTPSKAEHLRSVGAHFVPSPADASRGADVVFTMVGHPSDVRETLLHPATGALAALPPGGVAVDCTSSDPTLAREIEAAAAAKGCWTVDAPVSGGDVGAKDGTLAILAGGNEGVVRWLSPLFEKLGTVTWMGPAGSGQSSKIANQIAISGTILGLSEAMVFAERAGLDVPLFLDAVRGGAAGSRALEIFGKRMTMRDFAPGGFAEYVVKDLGMGLRRGEGEGKEEAVKDVVLPGTALCQQLYLAMVANGDGKMGSHGLITVIQRLDGKQP</sequence>
<dbReference type="GO" id="GO:0051287">
    <property type="term" value="F:NAD binding"/>
    <property type="evidence" value="ECO:0007669"/>
    <property type="project" value="InterPro"/>
</dbReference>
<comment type="caution">
    <text evidence="3">The sequence shown here is derived from an EMBL/GenBank/DDBJ whole genome shotgun (WGS) entry which is preliminary data.</text>
</comment>
<feature type="domain" description="3-hydroxyisobutyrate dehydrogenase-like NAD-binding" evidence="2">
    <location>
        <begin position="217"/>
        <end position="342"/>
    </location>
</feature>
<evidence type="ECO:0000313" key="3">
    <source>
        <dbReference type="EMBL" id="KAG6531157.1"/>
    </source>
</evidence>